<dbReference type="SUPFAM" id="SSF51556">
    <property type="entry name" value="Metallo-dependent hydrolases"/>
    <property type="match status" value="1"/>
</dbReference>
<gene>
    <name evidence="1" type="ORF">Voc01_073650</name>
</gene>
<sequence>MPHSPRTDPIALDCDVLVGAWPPRADLDLSPETTATTLARAGIAGALVCSGRGAWFDDRGGNDETIAACATQGWLPAGTIDLRNALNAEAELDRLVRNDVRAVRLFGPLQGCEPGFPGYSHVIDAAVRRRMVLLVEGDLRLLWRGFAGRGATVVFLDAHAYHVADFVLAARAEPGFLASTRLLNAPDSIERVVGEVGSARLVFGSRTPVSDTSPAVLRMRRARLSAADWAAVTGGTLTAALRR</sequence>
<evidence type="ECO:0000313" key="2">
    <source>
        <dbReference type="Proteomes" id="UP000635606"/>
    </source>
</evidence>
<organism evidence="1 2">
    <name type="scientific">Virgisporangium ochraceum</name>
    <dbReference type="NCBI Taxonomy" id="65505"/>
    <lineage>
        <taxon>Bacteria</taxon>
        <taxon>Bacillati</taxon>
        <taxon>Actinomycetota</taxon>
        <taxon>Actinomycetes</taxon>
        <taxon>Micromonosporales</taxon>
        <taxon>Micromonosporaceae</taxon>
        <taxon>Virgisporangium</taxon>
    </lineage>
</organism>
<dbReference type="RefSeq" id="WP_203932299.1">
    <property type="nucleotide sequence ID" value="NZ_BOPH01000101.1"/>
</dbReference>
<comment type="caution">
    <text evidence="1">The sequence shown here is derived from an EMBL/GenBank/DDBJ whole genome shotgun (WGS) entry which is preliminary data.</text>
</comment>
<dbReference type="Gene3D" id="3.20.20.140">
    <property type="entry name" value="Metal-dependent hydrolases"/>
    <property type="match status" value="1"/>
</dbReference>
<dbReference type="EMBL" id="BOPH01000101">
    <property type="protein sequence ID" value="GIJ72448.1"/>
    <property type="molecule type" value="Genomic_DNA"/>
</dbReference>
<protein>
    <submittedName>
        <fullName evidence="1">Uncharacterized protein</fullName>
    </submittedName>
</protein>
<proteinExistence type="predicted"/>
<dbReference type="Proteomes" id="UP000635606">
    <property type="component" value="Unassembled WGS sequence"/>
</dbReference>
<name>A0A8J4EF99_9ACTN</name>
<dbReference type="InterPro" id="IPR032466">
    <property type="entry name" value="Metal_Hydrolase"/>
</dbReference>
<evidence type="ECO:0000313" key="1">
    <source>
        <dbReference type="EMBL" id="GIJ72448.1"/>
    </source>
</evidence>
<reference evidence="1" key="1">
    <citation type="submission" date="2021-01" db="EMBL/GenBank/DDBJ databases">
        <title>Whole genome shotgun sequence of Virgisporangium ochraceum NBRC 16418.</title>
        <authorList>
            <person name="Komaki H."/>
            <person name="Tamura T."/>
        </authorList>
    </citation>
    <scope>NUCLEOTIDE SEQUENCE</scope>
    <source>
        <strain evidence="1">NBRC 16418</strain>
    </source>
</reference>
<keyword evidence="2" id="KW-1185">Reference proteome</keyword>
<accession>A0A8J4EF99</accession>
<dbReference type="AlphaFoldDB" id="A0A8J4EF99"/>